<gene>
    <name evidence="1" type="ORF">M513_07938</name>
</gene>
<keyword evidence="2" id="KW-1185">Reference proteome</keyword>
<proteinExistence type="predicted"/>
<evidence type="ECO:0000313" key="1">
    <source>
        <dbReference type="EMBL" id="KFD51174.1"/>
    </source>
</evidence>
<sequence>MPTETNRTLLERYLVICVSLVIYPPADPQWGHLRGILCPKQSEDEEPQVLLDEDSAITPELRDALDPRKEKMDSRAIVETCHDEASQHSLFCVADAKKEMSSLPGFNMNVGRD</sequence>
<reference evidence="1 2" key="1">
    <citation type="journal article" date="2014" name="Nat. Genet.">
        <title>Genome and transcriptome of the porcine whipworm Trichuris suis.</title>
        <authorList>
            <person name="Jex A.R."/>
            <person name="Nejsum P."/>
            <person name="Schwarz E.M."/>
            <person name="Hu L."/>
            <person name="Young N.D."/>
            <person name="Hall R.S."/>
            <person name="Korhonen P.K."/>
            <person name="Liao S."/>
            <person name="Thamsborg S."/>
            <person name="Xia J."/>
            <person name="Xu P."/>
            <person name="Wang S."/>
            <person name="Scheerlinck J.P."/>
            <person name="Hofmann A."/>
            <person name="Sternberg P.W."/>
            <person name="Wang J."/>
            <person name="Gasser R.B."/>
        </authorList>
    </citation>
    <scope>NUCLEOTIDE SEQUENCE [LARGE SCALE GENOMIC DNA]</scope>
    <source>
        <strain evidence="1">DCEP-RM93M</strain>
    </source>
</reference>
<organism evidence="1 2">
    <name type="scientific">Trichuris suis</name>
    <name type="common">pig whipworm</name>
    <dbReference type="NCBI Taxonomy" id="68888"/>
    <lineage>
        <taxon>Eukaryota</taxon>
        <taxon>Metazoa</taxon>
        <taxon>Ecdysozoa</taxon>
        <taxon>Nematoda</taxon>
        <taxon>Enoplea</taxon>
        <taxon>Dorylaimia</taxon>
        <taxon>Trichinellida</taxon>
        <taxon>Trichuridae</taxon>
        <taxon>Trichuris</taxon>
    </lineage>
</organism>
<name>A0A085M1S8_9BILA</name>
<dbReference type="AlphaFoldDB" id="A0A085M1S8"/>
<protein>
    <submittedName>
        <fullName evidence="1">Uncharacterized protein</fullName>
    </submittedName>
</protein>
<dbReference type="Proteomes" id="UP000030764">
    <property type="component" value="Unassembled WGS sequence"/>
</dbReference>
<dbReference type="EMBL" id="KL363242">
    <property type="protein sequence ID" value="KFD51174.1"/>
    <property type="molecule type" value="Genomic_DNA"/>
</dbReference>
<evidence type="ECO:0000313" key="2">
    <source>
        <dbReference type="Proteomes" id="UP000030764"/>
    </source>
</evidence>
<accession>A0A085M1S8</accession>